<dbReference type="PANTHER" id="PTHR32502:SF3">
    <property type="entry name" value="D-GALACTOSAMINE-6-PHOSPHATE DEAMINASE AGAS-RELATED"/>
    <property type="match status" value="1"/>
</dbReference>
<reference evidence="3 4" key="1">
    <citation type="submission" date="2020-05" db="EMBL/GenBank/DDBJ databases">
        <title>Streptobacillus felis strain LHL191014123.</title>
        <authorList>
            <person name="Fawzy A."/>
            <person name="Rau J."/>
            <person name="Risse K."/>
            <person name="Schauerte N."/>
            <person name="Geiger C."/>
            <person name="Blom J."/>
            <person name="Imirzalioglu C."/>
            <person name="Falgenhauer J."/>
            <person name="Bach A."/>
            <person name="Herden C."/>
            <person name="Eisenberg T."/>
        </authorList>
    </citation>
    <scope>NUCLEOTIDE SEQUENCE [LARGE SCALE GENOMIC DNA]</scope>
    <source>
        <strain evidence="3 4">LHL191014123</strain>
    </source>
</reference>
<comment type="caution">
    <text evidence="3">The sequence shown here is derived from an EMBL/GenBank/DDBJ whole genome shotgun (WGS) entry which is preliminary data.</text>
</comment>
<dbReference type="GO" id="GO:0005886">
    <property type="term" value="C:plasma membrane"/>
    <property type="evidence" value="ECO:0007669"/>
    <property type="project" value="TreeGrafter"/>
</dbReference>
<evidence type="ECO:0000259" key="2">
    <source>
        <dbReference type="PROSITE" id="PS51464"/>
    </source>
</evidence>
<proteinExistence type="predicted"/>
<dbReference type="GO" id="GO:1901135">
    <property type="term" value="P:carbohydrate derivative metabolic process"/>
    <property type="evidence" value="ECO:0007669"/>
    <property type="project" value="InterPro"/>
</dbReference>
<dbReference type="GO" id="GO:0097367">
    <property type="term" value="F:carbohydrate derivative binding"/>
    <property type="evidence" value="ECO:0007669"/>
    <property type="project" value="InterPro"/>
</dbReference>
<keyword evidence="1" id="KW-0677">Repeat</keyword>
<name>A0A7Z0T754_9FUSO</name>
<feature type="domain" description="SIS" evidence="2">
    <location>
        <begin position="47"/>
        <end position="205"/>
    </location>
</feature>
<dbReference type="Pfam" id="PF01380">
    <property type="entry name" value="SIS"/>
    <property type="match status" value="1"/>
</dbReference>
<dbReference type="RefSeq" id="WP_180136007.1">
    <property type="nucleotide sequence ID" value="NZ_JABMKT010000015.1"/>
</dbReference>
<dbReference type="SUPFAM" id="SSF53697">
    <property type="entry name" value="SIS domain"/>
    <property type="match status" value="1"/>
</dbReference>
<dbReference type="PROSITE" id="PS51464">
    <property type="entry name" value="SIS"/>
    <property type="match status" value="1"/>
</dbReference>
<evidence type="ECO:0000313" key="3">
    <source>
        <dbReference type="EMBL" id="NYV27921.1"/>
    </source>
</evidence>
<dbReference type="CDD" id="cd05008">
    <property type="entry name" value="SIS_GlmS_GlmD_1"/>
    <property type="match status" value="1"/>
</dbReference>
<dbReference type="Proteomes" id="UP000526184">
    <property type="component" value="Unassembled WGS sequence"/>
</dbReference>
<accession>A0A7Z0T754</accession>
<gene>
    <name evidence="3" type="ORF">HP397_03685</name>
</gene>
<organism evidence="3 4">
    <name type="scientific">Streptobacillus felis</name>
    <dbReference type="NCBI Taxonomy" id="1384509"/>
    <lineage>
        <taxon>Bacteria</taxon>
        <taxon>Fusobacteriati</taxon>
        <taxon>Fusobacteriota</taxon>
        <taxon>Fusobacteriia</taxon>
        <taxon>Fusobacteriales</taxon>
        <taxon>Leptotrichiaceae</taxon>
        <taxon>Streptobacillus</taxon>
    </lineage>
</organism>
<dbReference type="PANTHER" id="PTHR32502">
    <property type="entry name" value="N-ACETYLGALACTOSAMINE PERMEASE II COMPONENT-RELATED"/>
    <property type="match status" value="1"/>
</dbReference>
<dbReference type="InterPro" id="IPR050303">
    <property type="entry name" value="GatZ_KbaZ_carbometab"/>
</dbReference>
<evidence type="ECO:0000256" key="1">
    <source>
        <dbReference type="ARBA" id="ARBA00022737"/>
    </source>
</evidence>
<dbReference type="AlphaFoldDB" id="A0A7Z0T754"/>
<dbReference type="InterPro" id="IPR046348">
    <property type="entry name" value="SIS_dom_sf"/>
</dbReference>
<keyword evidence="4" id="KW-1185">Reference proteome</keyword>
<dbReference type="EMBL" id="JABMKT010000015">
    <property type="protein sequence ID" value="NYV27921.1"/>
    <property type="molecule type" value="Genomic_DNA"/>
</dbReference>
<protein>
    <submittedName>
        <fullName evidence="3">SIS domain-containing protein</fullName>
    </submittedName>
</protein>
<evidence type="ECO:0000313" key="4">
    <source>
        <dbReference type="Proteomes" id="UP000526184"/>
    </source>
</evidence>
<dbReference type="InterPro" id="IPR001347">
    <property type="entry name" value="SIS_dom"/>
</dbReference>
<dbReference type="GO" id="GO:0009401">
    <property type="term" value="P:phosphoenolpyruvate-dependent sugar phosphotransferase system"/>
    <property type="evidence" value="ECO:0007669"/>
    <property type="project" value="TreeGrafter"/>
</dbReference>
<dbReference type="InterPro" id="IPR035466">
    <property type="entry name" value="GlmS/AgaS_SIS"/>
</dbReference>
<sequence>MKYLGICENILTETNSFNTAKEIHGQTEIWTKAVDYFEANKEKVTAFLEKVGKDAQVIFTGAGTSEYVGNILAPMLNSMQEGDFRSIATTDIVNNPLHYLKKDKKVLLVSFARSGNSPESVATINLANKLVKEVYHLFITCNPEGELAQMATTPEYINNTLVLMMPEGSNDKGFAMTSSFSSMLMTAMLVFYNKTSAANMREVISLVEKERDAKLETIKAIANEDQDRIIVLGDGPFKGLAEELTLKVMELTAGKVVAKSDTTLGFRHGPKSIINNNTIVFLLLSSEAHSRKYALDILTEMKSENVANNIVTYSLKDCDCVKEASKVVVSPAVEISLEKAIFTYLIYGQMYAFFKSQHFNLTTDNPFPSGEVNRVVKKFQIYEF</sequence>
<dbReference type="Gene3D" id="3.40.50.10490">
    <property type="entry name" value="Glucose-6-phosphate isomerase like protein, domain 1"/>
    <property type="match status" value="2"/>
</dbReference>